<proteinExistence type="predicted"/>
<evidence type="ECO:0000313" key="1">
    <source>
        <dbReference type="EMBL" id="GBP20946.1"/>
    </source>
</evidence>
<reference evidence="1 2" key="1">
    <citation type="journal article" date="2019" name="Commun. Biol.">
        <title>The bagworm genome reveals a unique fibroin gene that provides high tensile strength.</title>
        <authorList>
            <person name="Kono N."/>
            <person name="Nakamura H."/>
            <person name="Ohtoshi R."/>
            <person name="Tomita M."/>
            <person name="Numata K."/>
            <person name="Arakawa K."/>
        </authorList>
    </citation>
    <scope>NUCLEOTIDE SEQUENCE [LARGE SCALE GENOMIC DNA]</scope>
</reference>
<organism evidence="1 2">
    <name type="scientific">Eumeta variegata</name>
    <name type="common">Bagworm moth</name>
    <name type="synonym">Eumeta japonica</name>
    <dbReference type="NCBI Taxonomy" id="151549"/>
    <lineage>
        <taxon>Eukaryota</taxon>
        <taxon>Metazoa</taxon>
        <taxon>Ecdysozoa</taxon>
        <taxon>Arthropoda</taxon>
        <taxon>Hexapoda</taxon>
        <taxon>Insecta</taxon>
        <taxon>Pterygota</taxon>
        <taxon>Neoptera</taxon>
        <taxon>Endopterygota</taxon>
        <taxon>Lepidoptera</taxon>
        <taxon>Glossata</taxon>
        <taxon>Ditrysia</taxon>
        <taxon>Tineoidea</taxon>
        <taxon>Psychidae</taxon>
        <taxon>Oiketicinae</taxon>
        <taxon>Eumeta</taxon>
    </lineage>
</organism>
<keyword evidence="2" id="KW-1185">Reference proteome</keyword>
<dbReference type="Proteomes" id="UP000299102">
    <property type="component" value="Unassembled WGS sequence"/>
</dbReference>
<evidence type="ECO:0000313" key="2">
    <source>
        <dbReference type="Proteomes" id="UP000299102"/>
    </source>
</evidence>
<comment type="caution">
    <text evidence="1">The sequence shown here is derived from an EMBL/GenBank/DDBJ whole genome shotgun (WGS) entry which is preliminary data.</text>
</comment>
<gene>
    <name evidence="1" type="ORF">EVAR_9516_1</name>
</gene>
<sequence>MRCTPFAILPTHTRDKKTLRHLDLNANARLRGVTTRPERGDVPHGHFDGFIAAVAAAYVFVRFRSSSSRFARASYSRTISIHVKRTLGRATWQAEWGVLGFIFVTEFLDSVAALKARDKSYA</sequence>
<dbReference type="EMBL" id="BGZK01000124">
    <property type="protein sequence ID" value="GBP20946.1"/>
    <property type="molecule type" value="Genomic_DNA"/>
</dbReference>
<protein>
    <submittedName>
        <fullName evidence="1">Uncharacterized protein</fullName>
    </submittedName>
</protein>
<name>A0A4C1U535_EUMVA</name>
<dbReference type="AlphaFoldDB" id="A0A4C1U535"/>
<accession>A0A4C1U535</accession>